<evidence type="ECO:0000313" key="1">
    <source>
        <dbReference type="EMBL" id="RRT67212.1"/>
    </source>
</evidence>
<name>A0A426ZT46_ENSVE</name>
<dbReference type="AlphaFoldDB" id="A0A426ZT46"/>
<evidence type="ECO:0000313" key="2">
    <source>
        <dbReference type="Proteomes" id="UP000287651"/>
    </source>
</evidence>
<reference evidence="1 2" key="1">
    <citation type="journal article" date="2014" name="Agronomy (Basel)">
        <title>A Draft Genome Sequence for Ensete ventricosum, the Drought-Tolerant Tree Against Hunger.</title>
        <authorList>
            <person name="Harrison J."/>
            <person name="Moore K.A."/>
            <person name="Paszkiewicz K."/>
            <person name="Jones T."/>
            <person name="Grant M."/>
            <person name="Ambacheew D."/>
            <person name="Muzemil S."/>
            <person name="Studholme D.J."/>
        </authorList>
    </citation>
    <scope>NUCLEOTIDE SEQUENCE [LARGE SCALE GENOMIC DNA]</scope>
</reference>
<proteinExistence type="predicted"/>
<protein>
    <submittedName>
        <fullName evidence="1">Uncharacterized protein</fullName>
    </submittedName>
</protein>
<gene>
    <name evidence="1" type="ORF">B296_00027703</name>
</gene>
<comment type="caution">
    <text evidence="1">The sequence shown here is derived from an EMBL/GenBank/DDBJ whole genome shotgun (WGS) entry which is preliminary data.</text>
</comment>
<sequence>MLWELVRSSLGVRQKNQEAHWEHIERSSKEDRKTRRKNAGGYLISGSSRWRLDRPGRWLYRSTLFSREFLTATPLAPMVIPYVPDFFGCV</sequence>
<accession>A0A426ZT46</accession>
<dbReference type="EMBL" id="AMZH03005116">
    <property type="protein sequence ID" value="RRT67212.1"/>
    <property type="molecule type" value="Genomic_DNA"/>
</dbReference>
<organism evidence="1 2">
    <name type="scientific">Ensete ventricosum</name>
    <name type="common">Abyssinian banana</name>
    <name type="synonym">Musa ensete</name>
    <dbReference type="NCBI Taxonomy" id="4639"/>
    <lineage>
        <taxon>Eukaryota</taxon>
        <taxon>Viridiplantae</taxon>
        <taxon>Streptophyta</taxon>
        <taxon>Embryophyta</taxon>
        <taxon>Tracheophyta</taxon>
        <taxon>Spermatophyta</taxon>
        <taxon>Magnoliopsida</taxon>
        <taxon>Liliopsida</taxon>
        <taxon>Zingiberales</taxon>
        <taxon>Musaceae</taxon>
        <taxon>Ensete</taxon>
    </lineage>
</organism>
<dbReference type="Proteomes" id="UP000287651">
    <property type="component" value="Unassembled WGS sequence"/>
</dbReference>